<dbReference type="InterPro" id="IPR056290">
    <property type="entry name" value="CEPT76/DRC7_peptidase-like_dom"/>
</dbReference>
<dbReference type="GO" id="GO:0005856">
    <property type="term" value="C:cytoskeleton"/>
    <property type="evidence" value="ECO:0007669"/>
    <property type="project" value="UniProtKB-SubCell"/>
</dbReference>
<evidence type="ECO:0000313" key="4">
    <source>
        <dbReference type="EMBL" id="PMN92678.1"/>
    </source>
</evidence>
<evidence type="ECO:0000256" key="1">
    <source>
        <dbReference type="ARBA" id="ARBA00004245"/>
    </source>
</evidence>
<evidence type="ECO:0000256" key="2">
    <source>
        <dbReference type="ARBA" id="ARBA00023212"/>
    </source>
</evidence>
<dbReference type="RefSeq" id="WP_102390753.1">
    <property type="nucleotide sequence ID" value="NZ_MDAL01000017.1"/>
</dbReference>
<proteinExistence type="predicted"/>
<dbReference type="EMBL" id="MDAL01000017">
    <property type="protein sequence ID" value="PMN92678.1"/>
    <property type="molecule type" value="Genomic_DNA"/>
</dbReference>
<dbReference type="Pfam" id="PF24656">
    <property type="entry name" value="CEPT76_peptidase"/>
    <property type="match status" value="1"/>
</dbReference>
<dbReference type="Proteomes" id="UP000235387">
    <property type="component" value="Unassembled WGS sequence"/>
</dbReference>
<dbReference type="SUPFAM" id="SSF54001">
    <property type="entry name" value="Cysteine proteinases"/>
    <property type="match status" value="1"/>
</dbReference>
<dbReference type="Gene3D" id="3.10.620.30">
    <property type="match status" value="1"/>
</dbReference>
<dbReference type="InterPro" id="IPR038765">
    <property type="entry name" value="Papain-like_cys_pep_sf"/>
</dbReference>
<keyword evidence="2" id="KW-0206">Cytoskeleton</keyword>
<accession>A0A2N7LBP1</accession>
<evidence type="ECO:0000259" key="3">
    <source>
        <dbReference type="Pfam" id="PF24656"/>
    </source>
</evidence>
<protein>
    <recommendedName>
        <fullName evidence="3">CEP76/DRC7 peptidase-like domain-containing protein</fullName>
    </recommendedName>
</protein>
<name>A0A2N7LBP1_9GAMM</name>
<feature type="domain" description="CEP76/DRC7 peptidase-like" evidence="3">
    <location>
        <begin position="148"/>
        <end position="246"/>
    </location>
</feature>
<sequence length="268" mass="30645">MGMVKVLPLVAGLILLSGYLQEKKDAISEETKKLMAKSQHTLTEKEVAFSGGRGELKVIPNNRYITQYQIQKWKNELKGKYAIYSFSERGIGEFTSLAPDINGDFHLTHSYLEGYLPFKVDNPLIPMLTIARKKKYQYDHEQYKGNMEVWQSSKQSYFYPSGDCEDHAILLADWLIELGYDARVVIGDYDGGGHAWVVMFYKGKEYVLEATQKSGFGRQYPLASTLPKYHPTAMFNRDHYWVNQGSALTTNYASSSWRLMSQFTPISP</sequence>
<dbReference type="AlphaFoldDB" id="A0A2N7LBP1"/>
<keyword evidence="2" id="KW-0963">Cytoplasm</keyword>
<reference evidence="5" key="1">
    <citation type="submission" date="2016-07" db="EMBL/GenBank/DDBJ databases">
        <title>Nontailed viruses are major unrecognized killers of bacteria in the ocean.</title>
        <authorList>
            <person name="Kauffman K."/>
            <person name="Hussain F."/>
            <person name="Yang J."/>
            <person name="Arevalo P."/>
            <person name="Brown J."/>
            <person name="Cutler M."/>
            <person name="Kelly L."/>
            <person name="Polz M.F."/>
        </authorList>
    </citation>
    <scope>NUCLEOTIDE SEQUENCE [LARGE SCALE GENOMIC DNA]</scope>
    <source>
        <strain evidence="5">10N.261.45.A10</strain>
    </source>
</reference>
<comment type="subcellular location">
    <subcellularLocation>
        <location evidence="1">Cytoplasm</location>
        <location evidence="1">Cytoskeleton</location>
    </subcellularLocation>
</comment>
<comment type="caution">
    <text evidence="4">The sequence shown here is derived from an EMBL/GenBank/DDBJ whole genome shotgun (WGS) entry which is preliminary data.</text>
</comment>
<gene>
    <name evidence="4" type="ORF">BCT23_14465</name>
</gene>
<evidence type="ECO:0000313" key="5">
    <source>
        <dbReference type="Proteomes" id="UP000235387"/>
    </source>
</evidence>
<organism evidence="4 5">
    <name type="scientific">Enterovibrio norvegicus</name>
    <dbReference type="NCBI Taxonomy" id="188144"/>
    <lineage>
        <taxon>Bacteria</taxon>
        <taxon>Pseudomonadati</taxon>
        <taxon>Pseudomonadota</taxon>
        <taxon>Gammaproteobacteria</taxon>
        <taxon>Vibrionales</taxon>
        <taxon>Vibrionaceae</taxon>
        <taxon>Enterovibrio</taxon>
    </lineage>
</organism>